<evidence type="ECO:0000313" key="3">
    <source>
        <dbReference type="Proteomes" id="UP000646827"/>
    </source>
</evidence>
<reference evidence="2 3" key="1">
    <citation type="submission" date="2020-12" db="EMBL/GenBank/DDBJ databases">
        <title>Metabolic potential, ecology and presence of endohyphal bacteria is reflected in genomic diversity of Mucoromycotina.</title>
        <authorList>
            <person name="Muszewska A."/>
            <person name="Okrasinska A."/>
            <person name="Steczkiewicz K."/>
            <person name="Drgas O."/>
            <person name="Orlowska M."/>
            <person name="Perlinska-Lenart U."/>
            <person name="Aleksandrzak-Piekarczyk T."/>
            <person name="Szatraj K."/>
            <person name="Zielenkiewicz U."/>
            <person name="Pilsyk S."/>
            <person name="Malc E."/>
            <person name="Mieczkowski P."/>
            <person name="Kruszewska J.S."/>
            <person name="Biernat P."/>
            <person name="Pawlowska J."/>
        </authorList>
    </citation>
    <scope>NUCLEOTIDE SEQUENCE [LARGE SCALE GENOMIC DNA]</scope>
    <source>
        <strain evidence="2 3">CBS 142.35</strain>
    </source>
</reference>
<evidence type="ECO:0000313" key="2">
    <source>
        <dbReference type="EMBL" id="KAG2222423.1"/>
    </source>
</evidence>
<dbReference type="Proteomes" id="UP000646827">
    <property type="component" value="Unassembled WGS sequence"/>
</dbReference>
<proteinExistence type="predicted"/>
<protein>
    <submittedName>
        <fullName evidence="2">Uncharacterized protein</fullName>
    </submittedName>
</protein>
<name>A0A8H7S5E7_9FUNG</name>
<keyword evidence="3" id="KW-1185">Reference proteome</keyword>
<dbReference type="AlphaFoldDB" id="A0A8H7S5E7"/>
<comment type="caution">
    <text evidence="2">The sequence shown here is derived from an EMBL/GenBank/DDBJ whole genome shotgun (WGS) entry which is preliminary data.</text>
</comment>
<feature type="region of interest" description="Disordered" evidence="1">
    <location>
        <begin position="71"/>
        <end position="120"/>
    </location>
</feature>
<evidence type="ECO:0000256" key="1">
    <source>
        <dbReference type="SAM" id="MobiDB-lite"/>
    </source>
</evidence>
<accession>A0A8H7S5E7</accession>
<organism evidence="2 3">
    <name type="scientific">Circinella minor</name>
    <dbReference type="NCBI Taxonomy" id="1195481"/>
    <lineage>
        <taxon>Eukaryota</taxon>
        <taxon>Fungi</taxon>
        <taxon>Fungi incertae sedis</taxon>
        <taxon>Mucoromycota</taxon>
        <taxon>Mucoromycotina</taxon>
        <taxon>Mucoromycetes</taxon>
        <taxon>Mucorales</taxon>
        <taxon>Lichtheimiaceae</taxon>
        <taxon>Circinella</taxon>
    </lineage>
</organism>
<dbReference type="EMBL" id="JAEPRB010000083">
    <property type="protein sequence ID" value="KAG2222423.1"/>
    <property type="molecule type" value="Genomic_DNA"/>
</dbReference>
<gene>
    <name evidence="2" type="ORF">INT45_009435</name>
</gene>
<sequence length="413" mass="46862">MVYGPNLPPQPPQVPADKTRGSSFYRFISTTTLQKQPNLQYSLIFVCAICNDFHCSIEQLDSHFKTHLIQPGPSTSSISSTTSTSSSSNTTPLLSSASGVNQALSSAPPPTTTTTNKRFGNSDLVNNRIKIIKTQKTITFDTTLSYRIVPINTPRITRADREKLSNHYVFRMQSIDNMIEDTAIRGHHASSLELLKQILSSCRSHTDMEDYQYPSLNAASTTQDEKAFYRMVKHVLMDFVSKCFRATTNFLCIRESSSKYSFQMKLIIRVDNPGTDVNRILKAYQMKNARFETFNKFKAISIQVVKRKLTLSVLSMAPNKKFVFDERRSATIPITFHKRYDWLQVFELLADFEQLLNEQDEIEGILRQENSSGRAADDKTIQQVFETTDYNMNGSQIVLDNISDTNTSLDDAE</sequence>
<feature type="compositionally biased region" description="Low complexity" evidence="1">
    <location>
        <begin position="74"/>
        <end position="98"/>
    </location>
</feature>
<dbReference type="OrthoDB" id="2251393at2759"/>